<dbReference type="SMART" id="SM00448">
    <property type="entry name" value="REC"/>
    <property type="match status" value="1"/>
</dbReference>
<keyword evidence="6" id="KW-1185">Reference proteome</keyword>
<dbReference type="RefSeq" id="WP_010528173.1">
    <property type="nucleotide sequence ID" value="NZ_AFSL01000073.1"/>
</dbReference>
<dbReference type="InterPro" id="IPR001789">
    <property type="entry name" value="Sig_transdc_resp-reg_receiver"/>
</dbReference>
<keyword evidence="1 3" id="KW-0597">Phosphoprotein</keyword>
<dbReference type="Gene3D" id="3.40.50.2300">
    <property type="match status" value="1"/>
</dbReference>
<sequence length="136" mass="15321">MLDSDLSKALNQNWGDKVILVVEDVDTNKIFFDAALRRTNAKILWAKDGQQAIDLFKNNAVDLVLMDLQLPIMDGYTATREIKKINPNVPVVAQTAHVMSGEREKCMEAGCDDYLAKPIRLQVLMDTLSKFLNKPQ</sequence>
<evidence type="ECO:0000256" key="2">
    <source>
        <dbReference type="ARBA" id="ARBA00023012"/>
    </source>
</evidence>
<organism evidence="5 6">
    <name type="scientific">Thermophagus xiamenensis</name>
    <dbReference type="NCBI Taxonomy" id="385682"/>
    <lineage>
        <taxon>Bacteria</taxon>
        <taxon>Pseudomonadati</taxon>
        <taxon>Bacteroidota</taxon>
        <taxon>Bacteroidia</taxon>
        <taxon>Marinilabiliales</taxon>
        <taxon>Marinilabiliaceae</taxon>
        <taxon>Thermophagus</taxon>
    </lineage>
</organism>
<dbReference type="OrthoDB" id="9796457at2"/>
<gene>
    <name evidence="5" type="ORF">SAMN05444380_10445</name>
</gene>
<dbReference type="STRING" id="385682.SAMN05444380_10445"/>
<evidence type="ECO:0000259" key="4">
    <source>
        <dbReference type="PROSITE" id="PS50110"/>
    </source>
</evidence>
<dbReference type="eggNOG" id="COG0784">
    <property type="taxonomic scope" value="Bacteria"/>
</dbReference>
<feature type="domain" description="Response regulatory" evidence="4">
    <location>
        <begin position="18"/>
        <end position="132"/>
    </location>
</feature>
<dbReference type="Pfam" id="PF00072">
    <property type="entry name" value="Response_reg"/>
    <property type="match status" value="1"/>
</dbReference>
<evidence type="ECO:0000313" key="5">
    <source>
        <dbReference type="EMBL" id="SFD92841.1"/>
    </source>
</evidence>
<dbReference type="CDD" id="cd17546">
    <property type="entry name" value="REC_hyHK_CKI1_RcsC-like"/>
    <property type="match status" value="1"/>
</dbReference>
<feature type="modified residue" description="4-aspartylphosphate" evidence="3">
    <location>
        <position position="67"/>
    </location>
</feature>
<keyword evidence="2" id="KW-0902">Two-component regulatory system</keyword>
<dbReference type="InterPro" id="IPR011006">
    <property type="entry name" value="CheY-like_superfamily"/>
</dbReference>
<reference evidence="5 6" key="1">
    <citation type="submission" date="2016-10" db="EMBL/GenBank/DDBJ databases">
        <authorList>
            <person name="de Groot N.N."/>
        </authorList>
    </citation>
    <scope>NUCLEOTIDE SEQUENCE [LARGE SCALE GENOMIC DNA]</scope>
    <source>
        <strain evidence="5 6">DSM 19012</strain>
    </source>
</reference>
<evidence type="ECO:0000256" key="1">
    <source>
        <dbReference type="ARBA" id="ARBA00022553"/>
    </source>
</evidence>
<name>A0A1I1WCS8_9BACT</name>
<protein>
    <recommendedName>
        <fullName evidence="4">Response regulatory domain-containing protein</fullName>
    </recommendedName>
</protein>
<dbReference type="EMBL" id="FONA01000004">
    <property type="protein sequence ID" value="SFD92841.1"/>
    <property type="molecule type" value="Genomic_DNA"/>
</dbReference>
<evidence type="ECO:0000256" key="3">
    <source>
        <dbReference type="PROSITE-ProRule" id="PRU00169"/>
    </source>
</evidence>
<accession>A0A1I1WCS8</accession>
<dbReference type="GO" id="GO:0000160">
    <property type="term" value="P:phosphorelay signal transduction system"/>
    <property type="evidence" value="ECO:0007669"/>
    <property type="project" value="UniProtKB-KW"/>
</dbReference>
<dbReference type="SUPFAM" id="SSF52172">
    <property type="entry name" value="CheY-like"/>
    <property type="match status" value="1"/>
</dbReference>
<proteinExistence type="predicted"/>
<dbReference type="PROSITE" id="PS50110">
    <property type="entry name" value="RESPONSE_REGULATORY"/>
    <property type="match status" value="1"/>
</dbReference>
<dbReference type="InParanoid" id="A0A1I1WCS8"/>
<dbReference type="PANTHER" id="PTHR45339">
    <property type="entry name" value="HYBRID SIGNAL TRANSDUCTION HISTIDINE KINASE J"/>
    <property type="match status" value="1"/>
</dbReference>
<dbReference type="Proteomes" id="UP000181976">
    <property type="component" value="Unassembled WGS sequence"/>
</dbReference>
<dbReference type="AlphaFoldDB" id="A0A1I1WCS8"/>
<dbReference type="PANTHER" id="PTHR45339:SF1">
    <property type="entry name" value="HYBRID SIGNAL TRANSDUCTION HISTIDINE KINASE J"/>
    <property type="match status" value="1"/>
</dbReference>
<evidence type="ECO:0000313" key="6">
    <source>
        <dbReference type="Proteomes" id="UP000181976"/>
    </source>
</evidence>